<feature type="compositionally biased region" description="Basic and acidic residues" evidence="1">
    <location>
        <begin position="1"/>
        <end position="10"/>
    </location>
</feature>
<feature type="compositionally biased region" description="Low complexity" evidence="1">
    <location>
        <begin position="145"/>
        <end position="157"/>
    </location>
</feature>
<name>A0A1S3EUS5_DIPOR</name>
<feature type="compositionally biased region" description="Basic residues" evidence="1">
    <location>
        <begin position="221"/>
        <end position="233"/>
    </location>
</feature>
<dbReference type="Proteomes" id="UP000081671">
    <property type="component" value="Unplaced"/>
</dbReference>
<dbReference type="InParanoid" id="A0A1S3EUS5"/>
<feature type="compositionally biased region" description="Gly residues" evidence="1">
    <location>
        <begin position="234"/>
        <end position="243"/>
    </location>
</feature>
<evidence type="ECO:0000313" key="3">
    <source>
        <dbReference type="RefSeq" id="XP_012867675.1"/>
    </source>
</evidence>
<feature type="compositionally biased region" description="Pro residues" evidence="1">
    <location>
        <begin position="21"/>
        <end position="33"/>
    </location>
</feature>
<protein>
    <submittedName>
        <fullName evidence="3">Basic salivary proline-rich protein 2-like</fullName>
    </submittedName>
</protein>
<proteinExistence type="predicted"/>
<dbReference type="AlphaFoldDB" id="A0A1S3EUS5"/>
<accession>A0A1S3EUS5</accession>
<dbReference type="KEGG" id="dord:105982569"/>
<organism evidence="2 3">
    <name type="scientific">Dipodomys ordii</name>
    <name type="common">Ord's kangaroo rat</name>
    <dbReference type="NCBI Taxonomy" id="10020"/>
    <lineage>
        <taxon>Eukaryota</taxon>
        <taxon>Metazoa</taxon>
        <taxon>Chordata</taxon>
        <taxon>Craniata</taxon>
        <taxon>Vertebrata</taxon>
        <taxon>Euteleostomi</taxon>
        <taxon>Mammalia</taxon>
        <taxon>Eutheria</taxon>
        <taxon>Euarchontoglires</taxon>
        <taxon>Glires</taxon>
        <taxon>Rodentia</taxon>
        <taxon>Castorimorpha</taxon>
        <taxon>Heteromyidae</taxon>
        <taxon>Dipodomyinae</taxon>
        <taxon>Dipodomys</taxon>
    </lineage>
</organism>
<reference evidence="3" key="1">
    <citation type="submission" date="2025-08" db="UniProtKB">
        <authorList>
            <consortium name="RefSeq"/>
        </authorList>
    </citation>
    <scope>IDENTIFICATION</scope>
    <source>
        <tissue evidence="3">Kidney</tissue>
    </source>
</reference>
<dbReference type="GeneID" id="105982569"/>
<feature type="compositionally biased region" description="Low complexity" evidence="1">
    <location>
        <begin position="284"/>
        <end position="296"/>
    </location>
</feature>
<gene>
    <name evidence="3" type="primary">LOC105982569</name>
</gene>
<evidence type="ECO:0000313" key="2">
    <source>
        <dbReference type="Proteomes" id="UP000081671"/>
    </source>
</evidence>
<dbReference type="RefSeq" id="XP_012867675.1">
    <property type="nucleotide sequence ID" value="XM_013012221.1"/>
</dbReference>
<feature type="compositionally biased region" description="Pro residues" evidence="1">
    <location>
        <begin position="307"/>
        <end position="331"/>
    </location>
</feature>
<feature type="region of interest" description="Disordered" evidence="1">
    <location>
        <begin position="1"/>
        <end position="403"/>
    </location>
</feature>
<sequence>MPGARPEHLKLLQRSHNLQAAPPPRPSGCPQGPPFQGSRCAPAPTPDAWTEHFRTLPGRRSAGESLPLPQTGLPASGRTQQATPHNPPERGAQVLVPATGRDRQAPHSPSGRQGPSRSALPRPPRSGDPHSHGAQSPGRSPDRPPALAAQAASELRATPAPRLGCPGAPSSRPGVGELRQALRRPARPVPDAQSRRSKKKRRGEGERCLLPDFQNTLPKLSRARRRPAGRGHSGKPGSGGTSEGGRRVRRAPRSQAPAPTWSKSRVPGVRLPSARGPSPPAPSHPLSLSLSLSAPRPGQPDVRSRPPRPPPTPPDRPAPIRPGGPAPPPGSAPSRPVVAGDSGELLVVLTQSGSGGRTWSAARPAPPRTQPSLAEGCEESGAGDDGTSNPFRSLGSAARFTWT</sequence>
<keyword evidence="2" id="KW-1185">Reference proteome</keyword>
<evidence type="ECO:0000256" key="1">
    <source>
        <dbReference type="SAM" id="MobiDB-lite"/>
    </source>
</evidence>